<evidence type="ECO:0000313" key="3">
    <source>
        <dbReference type="Proteomes" id="UP000215127"/>
    </source>
</evidence>
<organism evidence="2 3">
    <name type="scientific">Zymoseptoria tritici (strain ST99CH_3D7)</name>
    <dbReference type="NCBI Taxonomy" id="1276538"/>
    <lineage>
        <taxon>Eukaryota</taxon>
        <taxon>Fungi</taxon>
        <taxon>Dikarya</taxon>
        <taxon>Ascomycota</taxon>
        <taxon>Pezizomycotina</taxon>
        <taxon>Dothideomycetes</taxon>
        <taxon>Dothideomycetidae</taxon>
        <taxon>Mycosphaerellales</taxon>
        <taxon>Mycosphaerellaceae</taxon>
        <taxon>Zymoseptoria</taxon>
    </lineage>
</organism>
<protein>
    <submittedName>
        <fullName evidence="2">Uncharacterized protein</fullName>
    </submittedName>
</protein>
<evidence type="ECO:0000256" key="1">
    <source>
        <dbReference type="SAM" id="MobiDB-lite"/>
    </source>
</evidence>
<proteinExistence type="predicted"/>
<dbReference type="AlphaFoldDB" id="A0A1X7RPF4"/>
<reference evidence="2 3" key="1">
    <citation type="submission" date="2016-06" db="EMBL/GenBank/DDBJ databases">
        <authorList>
            <person name="Kjaerup R.B."/>
            <person name="Dalgaard T.S."/>
            <person name="Juul-Madsen H.R."/>
        </authorList>
    </citation>
    <scope>NUCLEOTIDE SEQUENCE [LARGE SCALE GENOMIC DNA]</scope>
</reference>
<dbReference type="EMBL" id="LT853694">
    <property type="protein sequence ID" value="SMQ49110.1"/>
    <property type="molecule type" value="Genomic_DNA"/>
</dbReference>
<sequence>MRAQTPYYCCGYAPSPSRHGPLEPLRSLPFFTSPSQLQSFAATTFRQRRSRQKCSTPPKSRFCTCADDTNLDSHQNPPCVGYRVGFRFLYLWRFGSELEQALTLLPPATNQKRSLSDLFPLHLPTRKSRPRPSGKKNIVPLPRKILTPSSPQANSLSAAHENSSFCVIHDHKSNPPLPQATNDRPPSKGL</sequence>
<feature type="region of interest" description="Disordered" evidence="1">
    <location>
        <begin position="121"/>
        <end position="190"/>
    </location>
</feature>
<evidence type="ECO:0000313" key="2">
    <source>
        <dbReference type="EMBL" id="SMQ49110.1"/>
    </source>
</evidence>
<gene>
    <name evidence="2" type="ORF">ZT3D7_G4261</name>
</gene>
<name>A0A1X7RPF4_ZYMT9</name>
<keyword evidence="3" id="KW-1185">Reference proteome</keyword>
<dbReference type="Proteomes" id="UP000215127">
    <property type="component" value="Chromosome 3"/>
</dbReference>
<feature type="compositionally biased region" description="Basic residues" evidence="1">
    <location>
        <begin position="124"/>
        <end position="134"/>
    </location>
</feature>
<feature type="compositionally biased region" description="Polar residues" evidence="1">
    <location>
        <begin position="147"/>
        <end position="165"/>
    </location>
</feature>
<accession>A0A1X7RPF4</accession>